<evidence type="ECO:0000313" key="1">
    <source>
        <dbReference type="EMBL" id="SVC20804.1"/>
    </source>
</evidence>
<dbReference type="AlphaFoldDB" id="A0A382K786"/>
<name>A0A382K786_9ZZZZ</name>
<organism evidence="1">
    <name type="scientific">marine metagenome</name>
    <dbReference type="NCBI Taxonomy" id="408172"/>
    <lineage>
        <taxon>unclassified sequences</taxon>
        <taxon>metagenomes</taxon>
        <taxon>ecological metagenomes</taxon>
    </lineage>
</organism>
<dbReference type="EMBL" id="UINC01079111">
    <property type="protein sequence ID" value="SVC20804.1"/>
    <property type="molecule type" value="Genomic_DNA"/>
</dbReference>
<gene>
    <name evidence="1" type="ORF">METZ01_LOCUS273658</name>
</gene>
<proteinExistence type="predicted"/>
<protein>
    <submittedName>
        <fullName evidence="1">Uncharacterized protein</fullName>
    </submittedName>
</protein>
<reference evidence="1" key="1">
    <citation type="submission" date="2018-05" db="EMBL/GenBank/DDBJ databases">
        <authorList>
            <person name="Lanie J.A."/>
            <person name="Ng W.-L."/>
            <person name="Kazmierczak K.M."/>
            <person name="Andrzejewski T.M."/>
            <person name="Davidsen T.M."/>
            <person name="Wayne K.J."/>
            <person name="Tettelin H."/>
            <person name="Glass J.I."/>
            <person name="Rusch D."/>
            <person name="Podicherti R."/>
            <person name="Tsui H.-C.T."/>
            <person name="Winkler M.E."/>
        </authorList>
    </citation>
    <scope>NUCLEOTIDE SEQUENCE</scope>
</reference>
<accession>A0A382K786</accession>
<sequence length="28" mass="3087">MIMAAGDWAIKRTAVYTLELLAPLVLII</sequence>